<dbReference type="InterPro" id="IPR058431">
    <property type="entry name" value="DUF8118"/>
</dbReference>
<proteinExistence type="predicted"/>
<reference evidence="2 3" key="1">
    <citation type="journal article" date="2014" name="PLoS Genet.">
        <title>Phylogenetically driven sequencing of extremely halophilic archaea reveals strategies for static and dynamic osmo-response.</title>
        <authorList>
            <person name="Becker E.A."/>
            <person name="Seitzer P.M."/>
            <person name="Tritt A."/>
            <person name="Larsen D."/>
            <person name="Krusor M."/>
            <person name="Yao A.I."/>
            <person name="Wu D."/>
            <person name="Madern D."/>
            <person name="Eisen J.A."/>
            <person name="Darling A.E."/>
            <person name="Facciotti M.T."/>
        </authorList>
    </citation>
    <scope>NUCLEOTIDE SEQUENCE [LARGE SCALE GENOMIC DNA]</scope>
    <source>
        <strain evidence="2 3">JCM 13916</strain>
    </source>
</reference>
<name>M0PV41_9EURY</name>
<dbReference type="Proteomes" id="UP000011528">
    <property type="component" value="Unassembled WGS sequence"/>
</dbReference>
<sequence>MPRFVRCTECGVEVLAGDTCHATHRDGCDGPEE</sequence>
<feature type="domain" description="DUF8118" evidence="1">
    <location>
        <begin position="3"/>
        <end position="28"/>
    </location>
</feature>
<evidence type="ECO:0000313" key="3">
    <source>
        <dbReference type="Proteomes" id="UP000011528"/>
    </source>
</evidence>
<accession>M0PV41</accession>
<evidence type="ECO:0000313" key="2">
    <source>
        <dbReference type="EMBL" id="EMA72725.1"/>
    </source>
</evidence>
<dbReference type="AlphaFoldDB" id="M0PV41"/>
<organism evidence="2 3">
    <name type="scientific">Halorubrum distributum JCM 13916</name>
    <dbReference type="NCBI Taxonomy" id="1230455"/>
    <lineage>
        <taxon>Archaea</taxon>
        <taxon>Methanobacteriati</taxon>
        <taxon>Methanobacteriota</taxon>
        <taxon>Stenosarchaea group</taxon>
        <taxon>Halobacteria</taxon>
        <taxon>Halobacteriales</taxon>
        <taxon>Haloferacaceae</taxon>
        <taxon>Halorubrum</taxon>
        <taxon>Halorubrum distributum group</taxon>
    </lineage>
</organism>
<comment type="caution">
    <text evidence="2">The sequence shown here is derived from an EMBL/GenBank/DDBJ whole genome shotgun (WGS) entry which is preliminary data.</text>
</comment>
<gene>
    <name evidence="2" type="ORF">C462_00517</name>
</gene>
<evidence type="ECO:0000259" key="1">
    <source>
        <dbReference type="Pfam" id="PF26435"/>
    </source>
</evidence>
<dbReference type="Pfam" id="PF26435">
    <property type="entry name" value="DUF8118"/>
    <property type="match status" value="1"/>
</dbReference>
<protein>
    <recommendedName>
        <fullName evidence="1">DUF8118 domain-containing protein</fullName>
    </recommendedName>
</protein>
<dbReference type="EMBL" id="AOJJ01000009">
    <property type="protein sequence ID" value="EMA72725.1"/>
    <property type="molecule type" value="Genomic_DNA"/>
</dbReference>